<dbReference type="OrthoDB" id="1058301at2759"/>
<dbReference type="GO" id="GO:0008889">
    <property type="term" value="F:glycerophosphodiester phosphodiesterase activity"/>
    <property type="evidence" value="ECO:0007669"/>
    <property type="project" value="UniProtKB-EC"/>
</dbReference>
<dbReference type="STRING" id="78915.A0A4P9XMN8"/>
<keyword evidence="4" id="KW-0319">Glycerol metabolism</keyword>
<feature type="domain" description="GP-PDE" evidence="8">
    <location>
        <begin position="115"/>
        <end position="458"/>
    </location>
</feature>
<evidence type="ECO:0000256" key="7">
    <source>
        <dbReference type="SAM" id="Phobius"/>
    </source>
</evidence>
<dbReference type="Pfam" id="PF03009">
    <property type="entry name" value="GDPD"/>
    <property type="match status" value="1"/>
</dbReference>
<dbReference type="EC" id="3.1.4.46" evidence="2"/>
<evidence type="ECO:0000256" key="2">
    <source>
        <dbReference type="ARBA" id="ARBA00012247"/>
    </source>
</evidence>
<proteinExistence type="inferred from homology"/>
<dbReference type="AlphaFoldDB" id="A0A4P9XMN8"/>
<reference evidence="10" key="1">
    <citation type="journal article" date="2018" name="Nat. Microbiol.">
        <title>Leveraging single-cell genomics to expand the fungal tree of life.</title>
        <authorList>
            <person name="Ahrendt S.R."/>
            <person name="Quandt C.A."/>
            <person name="Ciobanu D."/>
            <person name="Clum A."/>
            <person name="Salamov A."/>
            <person name="Andreopoulos B."/>
            <person name="Cheng J.F."/>
            <person name="Woyke T."/>
            <person name="Pelin A."/>
            <person name="Henrissat B."/>
            <person name="Reynolds N.K."/>
            <person name="Benny G.L."/>
            <person name="Smith M.E."/>
            <person name="James T.Y."/>
            <person name="Grigoriev I.V."/>
        </authorList>
    </citation>
    <scope>NUCLEOTIDE SEQUENCE [LARGE SCALE GENOMIC DNA]</scope>
    <source>
        <strain evidence="10">RSA 1356</strain>
    </source>
</reference>
<evidence type="ECO:0000259" key="8">
    <source>
        <dbReference type="PROSITE" id="PS51704"/>
    </source>
</evidence>
<keyword evidence="10" id="KW-1185">Reference proteome</keyword>
<dbReference type="GO" id="GO:0006071">
    <property type="term" value="P:glycerol metabolic process"/>
    <property type="evidence" value="ECO:0007669"/>
    <property type="project" value="UniProtKB-KW"/>
</dbReference>
<gene>
    <name evidence="9" type="ORF">THASP1DRAFT_24616</name>
</gene>
<sequence>MTVQQQQQTVEHDDYAPRRWNWRQLAFIAMGVLATGVTILTTVPTAALATNTPAAQASGSATPAAAATAQVNQALANNRIAAQVAKAWSKRFAERPDVAATGRLNWKSSLDGHRPAIYAHRGARALMPAHSLGSYYIASILGADYVEPDLVLTKDGEVVCNHEPYLSESTDVADRPEFASRKREITVSLGGQSITLNDWFAMDFTLSELKTLRMRQTTDGVRPSFFNQNFAPLTFSEFLNAVQEISGRLGYPIGVIPEIKLASLHAQFRPDQPRYFEDRVLAILTAHGYPIQPQPDQPPATRTLNGTLVQLGDVVLQSFELDVVRYLRQRTTLPILYLVNGDNADALTPQGLDEAAGLATHIGPGADFLLKPAANVLQGAEAAKKKELAKTRGDFVAHNSVVREAHRRGLRVVVYTISDSREFGGGQPGVLASTMRQLFTMGIDGYFAENIPEAMRMRDIFALRPDALSR</sequence>
<evidence type="ECO:0000256" key="6">
    <source>
        <dbReference type="ARBA" id="ARBA00047512"/>
    </source>
</evidence>
<dbReference type="EMBL" id="KZ992754">
    <property type="protein sequence ID" value="RKP07183.1"/>
    <property type="molecule type" value="Genomic_DNA"/>
</dbReference>
<name>A0A4P9XMN8_9FUNG</name>
<dbReference type="Gene3D" id="3.20.20.190">
    <property type="entry name" value="Phosphatidylinositol (PI) phosphodiesterase"/>
    <property type="match status" value="1"/>
</dbReference>
<keyword evidence="5" id="KW-0378">Hydrolase</keyword>
<dbReference type="SUPFAM" id="SSF51695">
    <property type="entry name" value="PLC-like phosphodiesterases"/>
    <property type="match status" value="1"/>
</dbReference>
<accession>A0A4P9XMN8</accession>
<evidence type="ECO:0000313" key="9">
    <source>
        <dbReference type="EMBL" id="RKP07183.1"/>
    </source>
</evidence>
<evidence type="ECO:0000313" key="10">
    <source>
        <dbReference type="Proteomes" id="UP000271241"/>
    </source>
</evidence>
<evidence type="ECO:0000256" key="3">
    <source>
        <dbReference type="ARBA" id="ARBA00022729"/>
    </source>
</evidence>
<feature type="transmembrane region" description="Helical" evidence="7">
    <location>
        <begin position="25"/>
        <end position="49"/>
    </location>
</feature>
<comment type="catalytic activity">
    <reaction evidence="6">
        <text>a sn-glycero-3-phosphodiester + H2O = an alcohol + sn-glycerol 3-phosphate + H(+)</text>
        <dbReference type="Rhea" id="RHEA:12969"/>
        <dbReference type="ChEBI" id="CHEBI:15377"/>
        <dbReference type="ChEBI" id="CHEBI:15378"/>
        <dbReference type="ChEBI" id="CHEBI:30879"/>
        <dbReference type="ChEBI" id="CHEBI:57597"/>
        <dbReference type="ChEBI" id="CHEBI:83408"/>
        <dbReference type="EC" id="3.1.4.46"/>
    </reaction>
</comment>
<dbReference type="InterPro" id="IPR030395">
    <property type="entry name" value="GP_PDE_dom"/>
</dbReference>
<dbReference type="PROSITE" id="PS51704">
    <property type="entry name" value="GP_PDE"/>
    <property type="match status" value="1"/>
</dbReference>
<evidence type="ECO:0000256" key="4">
    <source>
        <dbReference type="ARBA" id="ARBA00022798"/>
    </source>
</evidence>
<keyword evidence="7" id="KW-0812">Transmembrane</keyword>
<organism evidence="9 10">
    <name type="scientific">Thamnocephalis sphaerospora</name>
    <dbReference type="NCBI Taxonomy" id="78915"/>
    <lineage>
        <taxon>Eukaryota</taxon>
        <taxon>Fungi</taxon>
        <taxon>Fungi incertae sedis</taxon>
        <taxon>Zoopagomycota</taxon>
        <taxon>Zoopagomycotina</taxon>
        <taxon>Zoopagomycetes</taxon>
        <taxon>Zoopagales</taxon>
        <taxon>Sigmoideomycetaceae</taxon>
        <taxon>Thamnocephalis</taxon>
    </lineage>
</organism>
<evidence type="ECO:0000256" key="5">
    <source>
        <dbReference type="ARBA" id="ARBA00022801"/>
    </source>
</evidence>
<dbReference type="GO" id="GO:0006629">
    <property type="term" value="P:lipid metabolic process"/>
    <property type="evidence" value="ECO:0007669"/>
    <property type="project" value="InterPro"/>
</dbReference>
<dbReference type="PANTHER" id="PTHR43620">
    <property type="entry name" value="GLYCEROPHOSPHORYL DIESTER PHOSPHODIESTERASE"/>
    <property type="match status" value="1"/>
</dbReference>
<dbReference type="InterPro" id="IPR017946">
    <property type="entry name" value="PLC-like_Pdiesterase_TIM-brl"/>
</dbReference>
<dbReference type="PANTHER" id="PTHR43620:SF7">
    <property type="entry name" value="GLYCEROPHOSPHODIESTER PHOSPHODIESTERASE GDPD5-RELATED"/>
    <property type="match status" value="1"/>
</dbReference>
<keyword evidence="3" id="KW-0732">Signal</keyword>
<comment type="similarity">
    <text evidence="1">Belongs to the glycerophosphoryl diester phosphodiesterase family.</text>
</comment>
<keyword evidence="7" id="KW-0472">Membrane</keyword>
<dbReference type="Proteomes" id="UP000271241">
    <property type="component" value="Unassembled WGS sequence"/>
</dbReference>
<protein>
    <recommendedName>
        <fullName evidence="2">glycerophosphodiester phosphodiesterase</fullName>
        <ecNumber evidence="2">3.1.4.46</ecNumber>
    </recommendedName>
</protein>
<keyword evidence="7" id="KW-1133">Transmembrane helix</keyword>
<evidence type="ECO:0000256" key="1">
    <source>
        <dbReference type="ARBA" id="ARBA00007277"/>
    </source>
</evidence>